<proteinExistence type="predicted"/>
<dbReference type="GO" id="GO:0004252">
    <property type="term" value="F:serine-type endopeptidase activity"/>
    <property type="evidence" value="ECO:0007669"/>
    <property type="project" value="InterPro"/>
</dbReference>
<feature type="region of interest" description="Disordered" evidence="1">
    <location>
        <begin position="15"/>
        <end position="35"/>
    </location>
</feature>
<keyword evidence="4" id="KW-1185">Reference proteome</keyword>
<dbReference type="Pfam" id="PF02897">
    <property type="entry name" value="Peptidase_S9_N"/>
    <property type="match status" value="1"/>
</dbReference>
<dbReference type="GO" id="GO:0070012">
    <property type="term" value="F:oligopeptidase activity"/>
    <property type="evidence" value="ECO:0007669"/>
    <property type="project" value="TreeGrafter"/>
</dbReference>
<evidence type="ECO:0000259" key="2">
    <source>
        <dbReference type="Pfam" id="PF02897"/>
    </source>
</evidence>
<evidence type="ECO:0000313" key="3">
    <source>
        <dbReference type="EMBL" id="EPB76910.1"/>
    </source>
</evidence>
<feature type="domain" description="Peptidase S9A N-terminal" evidence="2">
    <location>
        <begin position="35"/>
        <end position="172"/>
    </location>
</feature>
<dbReference type="SUPFAM" id="SSF50993">
    <property type="entry name" value="Peptidase/esterase 'gauge' domain"/>
    <property type="match status" value="1"/>
</dbReference>
<dbReference type="GO" id="GO:0005829">
    <property type="term" value="C:cytosol"/>
    <property type="evidence" value="ECO:0007669"/>
    <property type="project" value="TreeGrafter"/>
</dbReference>
<dbReference type="AlphaFoldDB" id="A0A0D6LXZ3"/>
<dbReference type="Gene3D" id="2.130.10.120">
    <property type="entry name" value="Prolyl oligopeptidase, N-terminal domain"/>
    <property type="match status" value="1"/>
</dbReference>
<dbReference type="InterPro" id="IPR023302">
    <property type="entry name" value="Pept_S9A_N"/>
</dbReference>
<reference evidence="3 4" key="1">
    <citation type="submission" date="2013-05" db="EMBL/GenBank/DDBJ databases">
        <title>Draft genome of the parasitic nematode Anyclostoma ceylanicum.</title>
        <authorList>
            <person name="Mitreva M."/>
        </authorList>
    </citation>
    <scope>NUCLEOTIDE SEQUENCE [LARGE SCALE GENOMIC DNA]</scope>
</reference>
<dbReference type="InterPro" id="IPR051167">
    <property type="entry name" value="Prolyl_oligopep/macrocyclase"/>
</dbReference>
<dbReference type="PANTHER" id="PTHR42881">
    <property type="entry name" value="PROLYL ENDOPEPTIDASE"/>
    <property type="match status" value="1"/>
</dbReference>
<evidence type="ECO:0000256" key="1">
    <source>
        <dbReference type="SAM" id="MobiDB-lite"/>
    </source>
</evidence>
<accession>A0A0D6LXZ3</accession>
<protein>
    <recommendedName>
        <fullName evidence="2">Peptidase S9A N-terminal domain-containing protein</fullName>
    </recommendedName>
</protein>
<dbReference type="PANTHER" id="PTHR42881:SF2">
    <property type="entry name" value="PROLYL ENDOPEPTIDASE"/>
    <property type="match status" value="1"/>
</dbReference>
<evidence type="ECO:0000313" key="4">
    <source>
        <dbReference type="Proteomes" id="UP000054495"/>
    </source>
</evidence>
<dbReference type="Proteomes" id="UP000054495">
    <property type="component" value="Unassembled WGS sequence"/>
</dbReference>
<organism evidence="3 4">
    <name type="scientific">Ancylostoma ceylanicum</name>
    <dbReference type="NCBI Taxonomy" id="53326"/>
    <lineage>
        <taxon>Eukaryota</taxon>
        <taxon>Metazoa</taxon>
        <taxon>Ecdysozoa</taxon>
        <taxon>Nematoda</taxon>
        <taxon>Chromadorea</taxon>
        <taxon>Rhabditida</taxon>
        <taxon>Rhabditina</taxon>
        <taxon>Rhabditomorpha</taxon>
        <taxon>Strongyloidea</taxon>
        <taxon>Ancylostomatidae</taxon>
        <taxon>Ancylostomatinae</taxon>
        <taxon>Ancylostoma</taxon>
    </lineage>
</organism>
<name>A0A0D6LXZ3_9BILA</name>
<gene>
    <name evidence="3" type="ORF">ANCCEY_04036</name>
</gene>
<dbReference type="EMBL" id="KE124851">
    <property type="protein sequence ID" value="EPB76910.1"/>
    <property type="molecule type" value="Genomic_DNA"/>
</dbReference>
<sequence length="212" mass="24417">MEGHYVLIMMDEDEPQSCEKGGGVQQTDGLNRPSFRDADRRDLSDVVKGVRSSQIAWLKDNSGFFYSKYPYTKDLEGKSAKKLQYHSLYFHLMGTDSDKDVLIYDRRENGDYRISGGVTEDGKYLIIYVASSDTPYNTLHYQELGNSEKIGGRITPRTLFDKFDALYEAKQKVPHNIRERKKIKHIEVMSTPSLIAYRRRKSIVVKACVEIQ</sequence>